<evidence type="ECO:0000256" key="8">
    <source>
        <dbReference type="ARBA" id="ARBA00023136"/>
    </source>
</evidence>
<evidence type="ECO:0000256" key="2">
    <source>
        <dbReference type="ARBA" id="ARBA00009261"/>
    </source>
</evidence>
<feature type="transmembrane region" description="Helical" evidence="9">
    <location>
        <begin position="148"/>
        <end position="167"/>
    </location>
</feature>
<keyword evidence="6 9" id="KW-0769">Symport</keyword>
<organism evidence="10 11">
    <name type="scientific">Pontibacillus litoralis JSM 072002</name>
    <dbReference type="NCBI Taxonomy" id="1385512"/>
    <lineage>
        <taxon>Bacteria</taxon>
        <taxon>Bacillati</taxon>
        <taxon>Bacillota</taxon>
        <taxon>Bacilli</taxon>
        <taxon>Bacillales</taxon>
        <taxon>Bacillaceae</taxon>
        <taxon>Pontibacillus</taxon>
    </lineage>
</organism>
<keyword evidence="4 9" id="KW-1003">Cell membrane</keyword>
<dbReference type="GO" id="GO:0005886">
    <property type="term" value="C:plasma membrane"/>
    <property type="evidence" value="ECO:0007669"/>
    <property type="project" value="UniProtKB-SubCell"/>
</dbReference>
<evidence type="ECO:0000256" key="9">
    <source>
        <dbReference type="RuleBase" id="RU363064"/>
    </source>
</evidence>
<proteinExistence type="inferred from homology"/>
<evidence type="ECO:0000256" key="3">
    <source>
        <dbReference type="ARBA" id="ARBA00022448"/>
    </source>
</evidence>
<evidence type="ECO:0000256" key="4">
    <source>
        <dbReference type="ARBA" id="ARBA00022475"/>
    </source>
</evidence>
<feature type="transmembrane region" description="Helical" evidence="9">
    <location>
        <begin position="250"/>
        <end position="269"/>
    </location>
</feature>
<comment type="subcellular location">
    <subcellularLocation>
        <location evidence="1 9">Cell membrane</location>
        <topology evidence="1 9">Multi-pass membrane protein</topology>
    </subcellularLocation>
</comment>
<gene>
    <name evidence="10" type="ORF">N784_12510</name>
</gene>
<keyword evidence="7 9" id="KW-1133">Transmembrane helix</keyword>
<protein>
    <submittedName>
        <fullName evidence="10">Sodium:alanine symporter</fullName>
    </submittedName>
</protein>
<evidence type="ECO:0000256" key="5">
    <source>
        <dbReference type="ARBA" id="ARBA00022692"/>
    </source>
</evidence>
<dbReference type="FunFam" id="1.20.1740.10:FF:000004">
    <property type="entry name" value="Sodium:alanine symporter family protein"/>
    <property type="match status" value="1"/>
</dbReference>
<dbReference type="RefSeq" id="WP_036832856.1">
    <property type="nucleotide sequence ID" value="NZ_AVPG01000004.1"/>
</dbReference>
<feature type="transmembrane region" description="Helical" evidence="9">
    <location>
        <begin position="179"/>
        <end position="200"/>
    </location>
</feature>
<sequence>METISTIVANVTSFIWGIPMMVLLLGGGIFLTIRLRFFQFKYFPHIMGQTVGKMFKKSNAPGTVTPFQATTSALASTMGAANIVGVPVAIALGGPGAIFWMWAVAFIGMATKYAEVLLGNQYRQKNEEGDWVGGPMYYIRNGLGWKKVASFFAFALMIEIVASTMVQANSISTMIESSFGIPVAGTGLLIMLVVGLVTLGGIQTIGKVSEKLIPSMVVVYLIAACAVLFINASEIPVAFMMIFSHAFQPISAAGGFAGAGVAAAIRWGLARGIYSNEAGMGTAPIAHSAAKNDHPAKQGFWGIFEVIVDTLVVCTITALVVLTSGEWMQTSAEDASSMVASSLAPVFGVTLSNSIISIILFFFSITTVIVIVYYGEKQAEFLFGTKFSKVMRIVYIIAIFIGAIGGLKSIWIFLDLMLACVVIPNIIAVLCLSKKVKTTTDEYFNQVHQSKKQKQHQTNQAL</sequence>
<dbReference type="EMBL" id="AVPG01000004">
    <property type="protein sequence ID" value="KGX87921.1"/>
    <property type="molecule type" value="Genomic_DNA"/>
</dbReference>
<evidence type="ECO:0000313" key="11">
    <source>
        <dbReference type="Proteomes" id="UP000030401"/>
    </source>
</evidence>
<feature type="transmembrane region" description="Helical" evidence="9">
    <location>
        <begin position="387"/>
        <end position="404"/>
    </location>
</feature>
<dbReference type="Pfam" id="PF01235">
    <property type="entry name" value="Na_Ala_symp"/>
    <property type="match status" value="1"/>
</dbReference>
<dbReference type="NCBIfam" id="TIGR00835">
    <property type="entry name" value="agcS"/>
    <property type="match status" value="1"/>
</dbReference>
<dbReference type="PANTHER" id="PTHR30330:SF3">
    <property type="entry name" value="TRANSCRIPTIONAL REGULATOR, LRP FAMILY"/>
    <property type="match status" value="1"/>
</dbReference>
<evidence type="ECO:0000256" key="7">
    <source>
        <dbReference type="ARBA" id="ARBA00022989"/>
    </source>
</evidence>
<evidence type="ECO:0000256" key="1">
    <source>
        <dbReference type="ARBA" id="ARBA00004651"/>
    </source>
</evidence>
<keyword evidence="3 9" id="KW-0813">Transport</keyword>
<feature type="transmembrane region" description="Helical" evidence="9">
    <location>
        <begin position="212"/>
        <end position="230"/>
    </location>
</feature>
<dbReference type="eggNOG" id="COG1115">
    <property type="taxonomic scope" value="Bacteria"/>
</dbReference>
<feature type="transmembrane region" description="Helical" evidence="9">
    <location>
        <begin position="300"/>
        <end position="322"/>
    </location>
</feature>
<comment type="similarity">
    <text evidence="2 9">Belongs to the alanine or glycine:cation symporter (AGCS) (TC 2.A.25) family.</text>
</comment>
<reference evidence="10 11" key="1">
    <citation type="submission" date="2013-08" db="EMBL/GenBank/DDBJ databases">
        <authorList>
            <person name="Huang J."/>
            <person name="Wang G."/>
        </authorList>
    </citation>
    <scope>NUCLEOTIDE SEQUENCE [LARGE SCALE GENOMIC DNA]</scope>
    <source>
        <strain evidence="10 11">JSM 072002</strain>
    </source>
</reference>
<keyword evidence="8 9" id="KW-0472">Membrane</keyword>
<dbReference type="Proteomes" id="UP000030401">
    <property type="component" value="Unassembled WGS sequence"/>
</dbReference>
<accession>A0A0A5G476</accession>
<name>A0A0A5G476_9BACI</name>
<feature type="transmembrane region" description="Helical" evidence="9">
    <location>
        <begin position="14"/>
        <end position="33"/>
    </location>
</feature>
<evidence type="ECO:0000256" key="6">
    <source>
        <dbReference type="ARBA" id="ARBA00022847"/>
    </source>
</evidence>
<feature type="transmembrane region" description="Helical" evidence="9">
    <location>
        <begin position="342"/>
        <end position="375"/>
    </location>
</feature>
<dbReference type="Gene3D" id="1.20.1740.10">
    <property type="entry name" value="Amino acid/polyamine transporter I"/>
    <property type="match status" value="1"/>
</dbReference>
<dbReference type="STRING" id="1385512.N784_12510"/>
<dbReference type="PANTHER" id="PTHR30330">
    <property type="entry name" value="AGSS FAMILY TRANSPORTER, SODIUM-ALANINE"/>
    <property type="match status" value="1"/>
</dbReference>
<dbReference type="PRINTS" id="PR00175">
    <property type="entry name" value="NAALASMPORT"/>
</dbReference>
<keyword evidence="5 9" id="KW-0812">Transmembrane</keyword>
<dbReference type="GO" id="GO:0005283">
    <property type="term" value="F:amino acid:sodium symporter activity"/>
    <property type="evidence" value="ECO:0007669"/>
    <property type="project" value="InterPro"/>
</dbReference>
<comment type="caution">
    <text evidence="10">The sequence shown here is derived from an EMBL/GenBank/DDBJ whole genome shotgun (WGS) entry which is preliminary data.</text>
</comment>
<dbReference type="InterPro" id="IPR001463">
    <property type="entry name" value="Na/Ala_symport"/>
</dbReference>
<feature type="transmembrane region" description="Helical" evidence="9">
    <location>
        <begin position="410"/>
        <end position="432"/>
    </location>
</feature>
<dbReference type="AlphaFoldDB" id="A0A0A5G476"/>
<keyword evidence="11" id="KW-1185">Reference proteome</keyword>
<dbReference type="OrthoDB" id="9804874at2"/>
<evidence type="ECO:0000313" key="10">
    <source>
        <dbReference type="EMBL" id="KGX87921.1"/>
    </source>
</evidence>